<dbReference type="Gene3D" id="1.10.8.10">
    <property type="entry name" value="DNA helicase RuvA subunit, C-terminal domain"/>
    <property type="match status" value="1"/>
</dbReference>
<comment type="subcellular location">
    <subcellularLocation>
        <location evidence="1">Membrane</location>
    </subcellularLocation>
</comment>
<proteinExistence type="predicted"/>
<comment type="caution">
    <text evidence="3">The sequence shown here is derived from an EMBL/GenBank/DDBJ whole genome shotgun (WGS) entry which is preliminary data.</text>
</comment>
<keyword evidence="4" id="KW-1185">Reference proteome</keyword>
<evidence type="ECO:0000256" key="1">
    <source>
        <dbReference type="ARBA" id="ARBA00004370"/>
    </source>
</evidence>
<protein>
    <submittedName>
        <fullName evidence="3">Uncharacterized protein</fullName>
    </submittedName>
</protein>
<evidence type="ECO:0000313" key="3">
    <source>
        <dbReference type="EMBL" id="KAG8452713.1"/>
    </source>
</evidence>
<dbReference type="Proteomes" id="UP000812440">
    <property type="component" value="Chromosome 2"/>
</dbReference>
<dbReference type="OrthoDB" id="1854593at2759"/>
<dbReference type="PANTHER" id="PTHR15486:SF96">
    <property type="entry name" value="LIPID DROPLET-REGULATING VLDL ASSEMBLY FACTOR AUP1"/>
    <property type="match status" value="1"/>
</dbReference>
<gene>
    <name evidence="3" type="ORF">GDO86_004488</name>
</gene>
<sequence>MDQPGVGSMLELRRLRDPLRKIYICNHRTTFDHNVISLITACSSPSVSCLPGFLCWARGFMELGAPGSRTQMMESLKHYLSQSGAIPLLLFPEEETTNGRIGLLHFRWLPSVSRNLKESDEDFACRVQQVMALSLGIVGTRHTAADIAEHLKRKSRDPPSPAPKQPLTPTHIQMAERVKDVLPQVPLSAIYKDLGEYDLMSSDIPYCNKPRGSFLTGQVTSPAVPSSLAK</sequence>
<evidence type="ECO:0000256" key="2">
    <source>
        <dbReference type="ARBA" id="ARBA00023136"/>
    </source>
</evidence>
<name>A0A8T2K8Y9_9PIPI</name>
<keyword evidence="2" id="KW-0472">Membrane</keyword>
<dbReference type="GO" id="GO:0036503">
    <property type="term" value="P:ERAD pathway"/>
    <property type="evidence" value="ECO:0007669"/>
    <property type="project" value="TreeGrafter"/>
</dbReference>
<dbReference type="AlphaFoldDB" id="A0A8T2K8Y9"/>
<dbReference type="PANTHER" id="PTHR15486">
    <property type="entry name" value="ANCIENT UBIQUITOUS PROTEIN"/>
    <property type="match status" value="1"/>
</dbReference>
<reference evidence="3" key="1">
    <citation type="thesis" date="2020" institute="ProQuest LLC" country="789 East Eisenhower Parkway, Ann Arbor, MI, USA">
        <title>Comparative Genomics and Chromosome Evolution.</title>
        <authorList>
            <person name="Mudd A.B."/>
        </authorList>
    </citation>
    <scope>NUCLEOTIDE SEQUENCE</scope>
    <source>
        <strain evidence="3">Female2</strain>
        <tissue evidence="3">Blood</tissue>
    </source>
</reference>
<dbReference type="GO" id="GO:0005789">
    <property type="term" value="C:endoplasmic reticulum membrane"/>
    <property type="evidence" value="ECO:0007669"/>
    <property type="project" value="TreeGrafter"/>
</dbReference>
<evidence type="ECO:0000313" key="4">
    <source>
        <dbReference type="Proteomes" id="UP000812440"/>
    </source>
</evidence>
<dbReference type="EMBL" id="JAACNH010000002">
    <property type="protein sequence ID" value="KAG8452713.1"/>
    <property type="molecule type" value="Genomic_DNA"/>
</dbReference>
<accession>A0A8T2K8Y9</accession>
<organism evidence="3 4">
    <name type="scientific">Hymenochirus boettgeri</name>
    <name type="common">Congo dwarf clawed frog</name>
    <dbReference type="NCBI Taxonomy" id="247094"/>
    <lineage>
        <taxon>Eukaryota</taxon>
        <taxon>Metazoa</taxon>
        <taxon>Chordata</taxon>
        <taxon>Craniata</taxon>
        <taxon>Vertebrata</taxon>
        <taxon>Euteleostomi</taxon>
        <taxon>Amphibia</taxon>
        <taxon>Batrachia</taxon>
        <taxon>Anura</taxon>
        <taxon>Pipoidea</taxon>
        <taxon>Pipidae</taxon>
        <taxon>Pipinae</taxon>
        <taxon>Hymenochirus</taxon>
    </lineage>
</organism>